<dbReference type="EMBL" id="AZGY01000006">
    <property type="protein sequence ID" value="KZZ97409.1"/>
    <property type="molecule type" value="Genomic_DNA"/>
</dbReference>
<evidence type="ECO:0000256" key="1">
    <source>
        <dbReference type="SAM" id="SignalP"/>
    </source>
</evidence>
<accession>A0A168D6J9</accession>
<organism evidence="2 3">
    <name type="scientific">Moelleriella libera RCEF 2490</name>
    <dbReference type="NCBI Taxonomy" id="1081109"/>
    <lineage>
        <taxon>Eukaryota</taxon>
        <taxon>Fungi</taxon>
        <taxon>Dikarya</taxon>
        <taxon>Ascomycota</taxon>
        <taxon>Pezizomycotina</taxon>
        <taxon>Sordariomycetes</taxon>
        <taxon>Hypocreomycetidae</taxon>
        <taxon>Hypocreales</taxon>
        <taxon>Clavicipitaceae</taxon>
        <taxon>Moelleriella</taxon>
    </lineage>
</organism>
<keyword evidence="1" id="KW-0732">Signal</keyword>
<dbReference type="OrthoDB" id="3799394at2759"/>
<feature type="signal peptide" evidence="1">
    <location>
        <begin position="1"/>
        <end position="20"/>
    </location>
</feature>
<reference evidence="2 3" key="1">
    <citation type="journal article" date="2016" name="Genome Biol. Evol.">
        <title>Divergent and convergent evolution of fungal pathogenicity.</title>
        <authorList>
            <person name="Shang Y."/>
            <person name="Xiao G."/>
            <person name="Zheng P."/>
            <person name="Cen K."/>
            <person name="Zhan S."/>
            <person name="Wang C."/>
        </authorList>
    </citation>
    <scope>NUCLEOTIDE SEQUENCE [LARGE SCALE GENOMIC DNA]</scope>
    <source>
        <strain evidence="2 3">RCEF 2490</strain>
    </source>
</reference>
<comment type="caution">
    <text evidence="2">The sequence shown here is derived from an EMBL/GenBank/DDBJ whole genome shotgun (WGS) entry which is preliminary data.</text>
</comment>
<name>A0A168D6J9_9HYPO</name>
<dbReference type="AlphaFoldDB" id="A0A168D6J9"/>
<gene>
    <name evidence="2" type="ORF">AAL_03373</name>
</gene>
<evidence type="ECO:0000313" key="2">
    <source>
        <dbReference type="EMBL" id="KZZ97409.1"/>
    </source>
</evidence>
<protein>
    <submittedName>
        <fullName evidence="2">Uncharacterized protein</fullName>
    </submittedName>
</protein>
<proteinExistence type="predicted"/>
<keyword evidence="3" id="KW-1185">Reference proteome</keyword>
<evidence type="ECO:0000313" key="3">
    <source>
        <dbReference type="Proteomes" id="UP000078544"/>
    </source>
</evidence>
<sequence length="171" mass="17842">MFYFPGVVGLLLLAAGLVASEDGQLYQACDRGNDFWCRRDFTCVPSDANCRDATTCPGRCVLLAQRPGCSTDADCGGGGGNDDDKKDGTTSSSRCIDDPRHFDNCGLSCGRAGICVSAAEPRCGATAECPSLQRCFVDLRCAPAGGKTGAACLTGGVPGVCLKTDRRRARE</sequence>
<dbReference type="Proteomes" id="UP000078544">
    <property type="component" value="Unassembled WGS sequence"/>
</dbReference>
<feature type="chain" id="PRO_5007896202" evidence="1">
    <location>
        <begin position="21"/>
        <end position="171"/>
    </location>
</feature>